<dbReference type="Pfam" id="PF06082">
    <property type="entry name" value="YjbH"/>
    <property type="match status" value="1"/>
</dbReference>
<protein>
    <submittedName>
        <fullName evidence="2">YjbH domain-containing protein</fullName>
    </submittedName>
</protein>
<dbReference type="AlphaFoldDB" id="A0AAN0MHS7"/>
<feature type="signal peptide" evidence="1">
    <location>
        <begin position="1"/>
        <end position="22"/>
    </location>
</feature>
<feature type="chain" id="PRO_5042906081" evidence="1">
    <location>
        <begin position="23"/>
        <end position="702"/>
    </location>
</feature>
<dbReference type="RefSeq" id="WP_342071511.1">
    <property type="nucleotide sequence ID" value="NZ_CP151762.1"/>
</dbReference>
<organism evidence="2 3">
    <name type="scientific">Yoonia algicola</name>
    <dbReference type="NCBI Taxonomy" id="3137368"/>
    <lineage>
        <taxon>Bacteria</taxon>
        <taxon>Pseudomonadati</taxon>
        <taxon>Pseudomonadota</taxon>
        <taxon>Alphaproteobacteria</taxon>
        <taxon>Rhodobacterales</taxon>
        <taxon>Paracoccaceae</taxon>
        <taxon>Yoonia</taxon>
    </lineage>
</organism>
<sequence>MKRSLRISILAFCVFDATHAVAEDWRSGYSLYGTPGLIEMPSAFSRPDAEIGVTLGGFENQQRASFNFQVTPRLSGTFRYSRFAEFTGQDTDDLYDRSFDFHYQLLTEGSLRPAVAIGLRDFLGTGNYSGEYLVASKTLSPRLRATVGLGWGRLGTEGGFENPLGVFDETLNQRPPLDFGDGGTPSFDQFFRGDAAFFGGAEWRISDSWTATAEYSSDAYARETSLGVVERETPFNFGLSYAPGQDYILSAYALGGSELGLSATIIIDPTDRAARSGFEAAPVPVAVRGRTSAALPSERALRDATATALLEEGIVLQSMDISGRTVRVRFENERYRAEAQALGRVARVLTNTMPPSIEMFVLEPTRAGLPLSTVAIRRSDMETLENRPNAAAQSLARVTVAETGTGVGATAVDAQASPFEWGLSPYYAVQLFDGSDPLRGEFGLQADLRYALLPNLYLEGTARYRVSENRSDARVSDSTLQPVRRNVALYGEAGEVGIEDLALHWYERPGRSLYSRVSLGYLEKMFAGASAELLWKPVDSRLALGAELNYVVQRDYDLGFGAQDFADLDGVYDVVTGHGSVYYDFENDFQGRIDVGRYLAGDWGATFALDREFANGWRVGAYATLTDVPFEDFGEGSFDKGIQLTIPLDWALGNATRDRTDVRLSSLSRDGGARLNVDGRLYETVRGGHVVALQESWGRFWR</sequence>
<dbReference type="EMBL" id="CP151762">
    <property type="protein sequence ID" value="WZU65163.1"/>
    <property type="molecule type" value="Genomic_DNA"/>
</dbReference>
<accession>A0AAN0MHS7</accession>
<evidence type="ECO:0000313" key="3">
    <source>
        <dbReference type="Proteomes" id="UP001451782"/>
    </source>
</evidence>
<gene>
    <name evidence="2" type="ORF">AABB28_07845</name>
</gene>
<reference evidence="2 3" key="1">
    <citation type="submission" date="2024-04" db="EMBL/GenBank/DDBJ databases">
        <title>Phylogenomic analyses of a clade within the roseobacter group suggest taxonomic reassignments of species of the genera Aestuariivita, Citreicella, Loktanella, Nautella, Pelagibaca, Ruegeria, Thalassobius, Thiobacimonas and Tropicibacter, and the proposal o.</title>
        <authorList>
            <person name="Jeon C.O."/>
        </authorList>
    </citation>
    <scope>NUCLEOTIDE SEQUENCE [LARGE SCALE GENOMIC DNA]</scope>
    <source>
        <strain evidence="2 3">G8-12</strain>
    </source>
</reference>
<keyword evidence="1" id="KW-0732">Signal</keyword>
<evidence type="ECO:0000256" key="1">
    <source>
        <dbReference type="SAM" id="SignalP"/>
    </source>
</evidence>
<proteinExistence type="predicted"/>
<evidence type="ECO:0000313" key="2">
    <source>
        <dbReference type="EMBL" id="WZU65163.1"/>
    </source>
</evidence>
<dbReference type="KEGG" id="yag:AABB28_07845"/>
<name>A0AAN0MHS7_9RHOB</name>
<keyword evidence="3" id="KW-1185">Reference proteome</keyword>
<dbReference type="Proteomes" id="UP001451782">
    <property type="component" value="Chromosome"/>
</dbReference>
<dbReference type="InterPro" id="IPR010344">
    <property type="entry name" value="YbjH"/>
</dbReference>